<protein>
    <submittedName>
        <fullName evidence="6">Transcriptional regulator</fullName>
    </submittedName>
</protein>
<dbReference type="EMBL" id="CP000830">
    <property type="protein sequence ID" value="ABV94801.1"/>
    <property type="molecule type" value="Genomic_DNA"/>
</dbReference>
<dbReference type="InterPro" id="IPR058163">
    <property type="entry name" value="LysR-type_TF_proteobact-type"/>
</dbReference>
<evidence type="ECO:0000256" key="1">
    <source>
        <dbReference type="ARBA" id="ARBA00009437"/>
    </source>
</evidence>
<evidence type="ECO:0000259" key="5">
    <source>
        <dbReference type="PROSITE" id="PS50931"/>
    </source>
</evidence>
<dbReference type="GO" id="GO:0003700">
    <property type="term" value="F:DNA-binding transcription factor activity"/>
    <property type="evidence" value="ECO:0007669"/>
    <property type="project" value="InterPro"/>
</dbReference>
<organism evidence="6 7">
    <name type="scientific">Dinoroseobacter shibae (strain DSM 16493 / NCIMB 14021 / DFL 12)</name>
    <dbReference type="NCBI Taxonomy" id="398580"/>
    <lineage>
        <taxon>Bacteria</taxon>
        <taxon>Pseudomonadati</taxon>
        <taxon>Pseudomonadota</taxon>
        <taxon>Alphaproteobacteria</taxon>
        <taxon>Rhodobacterales</taxon>
        <taxon>Roseobacteraceae</taxon>
        <taxon>Dinoroseobacter</taxon>
    </lineage>
</organism>
<evidence type="ECO:0000313" key="7">
    <source>
        <dbReference type="Proteomes" id="UP000006833"/>
    </source>
</evidence>
<dbReference type="AlphaFoldDB" id="A8LL52"/>
<feature type="domain" description="HTH lysR-type" evidence="5">
    <location>
        <begin position="6"/>
        <end position="63"/>
    </location>
</feature>
<dbReference type="Gene3D" id="1.10.10.10">
    <property type="entry name" value="Winged helix-like DNA-binding domain superfamily/Winged helix DNA-binding domain"/>
    <property type="match status" value="1"/>
</dbReference>
<dbReference type="OrthoDB" id="9813056at2"/>
<comment type="similarity">
    <text evidence="1">Belongs to the LysR transcriptional regulatory family.</text>
</comment>
<keyword evidence="3" id="KW-0238">DNA-binding</keyword>
<dbReference type="HOGENOM" id="CLU_039613_37_0_5"/>
<dbReference type="RefSeq" id="WP_012179729.1">
    <property type="nucleotide sequence ID" value="NC_009952.1"/>
</dbReference>
<dbReference type="Pfam" id="PF00126">
    <property type="entry name" value="HTH_1"/>
    <property type="match status" value="1"/>
</dbReference>
<dbReference type="PANTHER" id="PTHR30537">
    <property type="entry name" value="HTH-TYPE TRANSCRIPTIONAL REGULATOR"/>
    <property type="match status" value="1"/>
</dbReference>
<evidence type="ECO:0000256" key="3">
    <source>
        <dbReference type="ARBA" id="ARBA00023125"/>
    </source>
</evidence>
<proteinExistence type="inferred from homology"/>
<dbReference type="Proteomes" id="UP000006833">
    <property type="component" value="Chromosome"/>
</dbReference>
<dbReference type="InterPro" id="IPR005119">
    <property type="entry name" value="LysR_subst-bd"/>
</dbReference>
<dbReference type="PROSITE" id="PS50931">
    <property type="entry name" value="HTH_LYSR"/>
    <property type="match status" value="1"/>
</dbReference>
<evidence type="ECO:0000256" key="4">
    <source>
        <dbReference type="ARBA" id="ARBA00023163"/>
    </source>
</evidence>
<dbReference type="GO" id="GO:0006351">
    <property type="term" value="P:DNA-templated transcription"/>
    <property type="evidence" value="ECO:0007669"/>
    <property type="project" value="TreeGrafter"/>
</dbReference>
<evidence type="ECO:0000256" key="2">
    <source>
        <dbReference type="ARBA" id="ARBA00023015"/>
    </source>
</evidence>
<dbReference type="PANTHER" id="PTHR30537:SF26">
    <property type="entry name" value="GLYCINE CLEAVAGE SYSTEM TRANSCRIPTIONAL ACTIVATOR"/>
    <property type="match status" value="1"/>
</dbReference>
<dbReference type="eggNOG" id="COG0583">
    <property type="taxonomic scope" value="Bacteria"/>
</dbReference>
<dbReference type="FunFam" id="1.10.10.10:FF:000038">
    <property type="entry name" value="Glycine cleavage system transcriptional activator"/>
    <property type="match status" value="1"/>
</dbReference>
<dbReference type="Gene3D" id="3.40.190.10">
    <property type="entry name" value="Periplasmic binding protein-like II"/>
    <property type="match status" value="2"/>
</dbReference>
<name>A8LL52_DINSH</name>
<gene>
    <name evidence="6" type="ordered locus">Dshi_3068</name>
</gene>
<sequence length="315" mass="34474">MHDRLPPLTALRAFDAAARHMSFAKAAAELNVTPAALSFQIKGLEEHLGAPLFRRLNRAVELTEAGKALAPGAAEGFDALRRAWMATRRSLDARTLTVTAGPAFTAKWLAPRLFDFAQKHPDIELRFSASLRLVDFDRDDVDLAIRFGMGGDDAGVYSRVLVREWLAPMVAPHLAERLRVPADLLKLRLLDDGNLDFVRPPCDWAAWFRAMGVADPPEVTPQFSQADHAIDAAETGGGAILGRISLTTKALQDGRLVIPFPTALTTRAHYRVLCPAGAEQKPQVQAFLSWLFDNVGEFAAHDRQMSFIDAGDVGT</sequence>
<dbReference type="InterPro" id="IPR036390">
    <property type="entry name" value="WH_DNA-bd_sf"/>
</dbReference>
<dbReference type="STRING" id="398580.Dshi_3068"/>
<dbReference type="SUPFAM" id="SSF46785">
    <property type="entry name" value="Winged helix' DNA-binding domain"/>
    <property type="match status" value="1"/>
</dbReference>
<dbReference type="InterPro" id="IPR036388">
    <property type="entry name" value="WH-like_DNA-bd_sf"/>
</dbReference>
<keyword evidence="4" id="KW-0804">Transcription</keyword>
<dbReference type="KEGG" id="dsh:Dshi_3068"/>
<dbReference type="Pfam" id="PF03466">
    <property type="entry name" value="LysR_substrate"/>
    <property type="match status" value="1"/>
</dbReference>
<keyword evidence="7" id="KW-1185">Reference proteome</keyword>
<dbReference type="NCBIfam" id="NF008352">
    <property type="entry name" value="PRK11139.1"/>
    <property type="match status" value="1"/>
</dbReference>
<reference evidence="7" key="1">
    <citation type="journal article" date="2010" name="ISME J.">
        <title>The complete genome sequence of the algal symbiont Dinoroseobacter shibae: a hitchhiker's guide to life in the sea.</title>
        <authorList>
            <person name="Wagner-Dobler I."/>
            <person name="Ballhausen B."/>
            <person name="Berger M."/>
            <person name="Brinkhoff T."/>
            <person name="Buchholz I."/>
            <person name="Bunk B."/>
            <person name="Cypionka H."/>
            <person name="Daniel R."/>
            <person name="Drepper T."/>
            <person name="Gerdts G."/>
            <person name="Hahnke S."/>
            <person name="Han C."/>
            <person name="Jahn D."/>
            <person name="Kalhoefer D."/>
            <person name="Kiss H."/>
            <person name="Klenk H.P."/>
            <person name="Kyrpides N."/>
            <person name="Liebl W."/>
            <person name="Liesegang H."/>
            <person name="Meincke L."/>
            <person name="Pati A."/>
            <person name="Petersen J."/>
            <person name="Piekarski T."/>
            <person name="Pommerenke C."/>
            <person name="Pradella S."/>
            <person name="Pukall R."/>
            <person name="Rabus R."/>
            <person name="Stackebrandt E."/>
            <person name="Thole S."/>
            <person name="Thompson L."/>
            <person name="Tielen P."/>
            <person name="Tomasch J."/>
            <person name="von Jan M."/>
            <person name="Wanphrut N."/>
            <person name="Wichels A."/>
            <person name="Zech H."/>
            <person name="Simon M."/>
        </authorList>
    </citation>
    <scope>NUCLEOTIDE SEQUENCE [LARGE SCALE GENOMIC DNA]</scope>
    <source>
        <strain evidence="7">DSM 16493 / NCIMB 14021 / DFL 12</strain>
    </source>
</reference>
<accession>A8LL52</accession>
<dbReference type="SUPFAM" id="SSF53850">
    <property type="entry name" value="Periplasmic binding protein-like II"/>
    <property type="match status" value="1"/>
</dbReference>
<keyword evidence="2" id="KW-0805">Transcription regulation</keyword>
<dbReference type="PRINTS" id="PR00039">
    <property type="entry name" value="HTHLYSR"/>
</dbReference>
<dbReference type="CDD" id="cd08432">
    <property type="entry name" value="PBP2_GcdR_TrpI_HvrB_AmpR_like"/>
    <property type="match status" value="1"/>
</dbReference>
<dbReference type="InterPro" id="IPR000847">
    <property type="entry name" value="LysR_HTH_N"/>
</dbReference>
<dbReference type="GO" id="GO:0043565">
    <property type="term" value="F:sequence-specific DNA binding"/>
    <property type="evidence" value="ECO:0007669"/>
    <property type="project" value="TreeGrafter"/>
</dbReference>
<evidence type="ECO:0000313" key="6">
    <source>
        <dbReference type="EMBL" id="ABV94801.1"/>
    </source>
</evidence>